<evidence type="ECO:0000256" key="7">
    <source>
        <dbReference type="ARBA" id="ARBA00023679"/>
    </source>
</evidence>
<dbReference type="Gene3D" id="3.90.79.20">
    <property type="match status" value="1"/>
</dbReference>
<dbReference type="InterPro" id="IPR020084">
    <property type="entry name" value="NUDIX_hydrolase_CS"/>
</dbReference>
<keyword evidence="8" id="KW-0862">Zinc</keyword>
<comment type="cofactor">
    <cofactor evidence="8">
        <name>Zn(2+)</name>
        <dbReference type="ChEBI" id="CHEBI:29105"/>
    </cofactor>
    <text evidence="8">Binds 1 zinc ion per subunit.</text>
</comment>
<comment type="caution">
    <text evidence="8">Lacks conserved residue(s) required for the propagation of feature annotation.</text>
</comment>
<dbReference type="GO" id="GO:0000210">
    <property type="term" value="F:NAD+ diphosphatase activity"/>
    <property type="evidence" value="ECO:0007669"/>
    <property type="project" value="UniProtKB-UniRule"/>
</dbReference>
<dbReference type="InterPro" id="IPR015797">
    <property type="entry name" value="NUDIX_hydrolase-like_dom_sf"/>
</dbReference>
<evidence type="ECO:0000256" key="4">
    <source>
        <dbReference type="ARBA" id="ARBA00022842"/>
    </source>
</evidence>
<name>A0A2S8H3L7_9PSED</name>
<dbReference type="Proteomes" id="UP000239687">
    <property type="component" value="Unassembled WGS sequence"/>
</dbReference>
<dbReference type="PANTHER" id="PTHR42904">
    <property type="entry name" value="NUDIX HYDROLASE, NUDC SUBFAMILY"/>
    <property type="match status" value="1"/>
</dbReference>
<dbReference type="Pfam" id="PF09296">
    <property type="entry name" value="NUDIX-like"/>
    <property type="match status" value="1"/>
</dbReference>
<evidence type="ECO:0000256" key="8">
    <source>
        <dbReference type="HAMAP-Rule" id="MF_00297"/>
    </source>
</evidence>
<dbReference type="EC" id="3.6.1.22" evidence="8"/>
<evidence type="ECO:0000256" key="2">
    <source>
        <dbReference type="ARBA" id="ARBA00022723"/>
    </source>
</evidence>
<dbReference type="GO" id="GO:0005829">
    <property type="term" value="C:cytosol"/>
    <property type="evidence" value="ECO:0007669"/>
    <property type="project" value="TreeGrafter"/>
</dbReference>
<comment type="function">
    <text evidence="8">mRNA decapping enzyme that specifically removes the nicotinamide adenine dinucleotide (NAD) cap from a subset of mRNAs by hydrolyzing the diphosphate linkage to produce nicotinamide mononucleotide (NMN) and 5' monophosphate mRNA. The NAD-cap is present at the 5'-end of some mRNAs and stabilizes RNA against 5'-processing. Has preference for mRNAs with a 5'-end purine. Catalyzes the hydrolysis of a broad range of dinucleotide pyrophosphates.</text>
</comment>
<evidence type="ECO:0000313" key="11">
    <source>
        <dbReference type="Proteomes" id="UP000239687"/>
    </source>
</evidence>
<dbReference type="GO" id="GO:0008270">
    <property type="term" value="F:zinc ion binding"/>
    <property type="evidence" value="ECO:0007669"/>
    <property type="project" value="UniProtKB-UniRule"/>
</dbReference>
<comment type="subunit">
    <text evidence="8">Homodimer.</text>
</comment>
<dbReference type="InterPro" id="IPR015376">
    <property type="entry name" value="Znr_NADH_PPase"/>
</dbReference>
<feature type="binding site" evidence="8">
    <location>
        <position position="112"/>
    </location>
    <ligand>
        <name>Zn(2+)</name>
        <dbReference type="ChEBI" id="CHEBI:29105"/>
    </ligand>
</feature>
<dbReference type="EC" id="3.6.1.-" evidence="8"/>
<dbReference type="RefSeq" id="WP_105348938.1">
    <property type="nucleotide sequence ID" value="NZ_PUIN01000024.1"/>
</dbReference>
<organism evidence="10 11">
    <name type="scientific">Pseudomonas frederiksbergensis</name>
    <dbReference type="NCBI Taxonomy" id="104087"/>
    <lineage>
        <taxon>Bacteria</taxon>
        <taxon>Pseudomonadati</taxon>
        <taxon>Pseudomonadota</taxon>
        <taxon>Gammaproteobacteria</taxon>
        <taxon>Pseudomonadales</taxon>
        <taxon>Pseudomonadaceae</taxon>
        <taxon>Pseudomonas</taxon>
    </lineage>
</organism>
<comment type="caution">
    <text evidence="10">The sequence shown here is derived from an EMBL/GenBank/DDBJ whole genome shotgun (WGS) entry which is preliminary data.</text>
</comment>
<keyword evidence="3 8" id="KW-0378">Hydrolase</keyword>
<accession>A0A2S8H3L7</accession>
<keyword evidence="2 8" id="KW-0479">Metal-binding</keyword>
<evidence type="ECO:0000256" key="5">
    <source>
        <dbReference type="ARBA" id="ARBA00023027"/>
    </source>
</evidence>
<keyword evidence="4 8" id="KW-0460">Magnesium</keyword>
<dbReference type="HAMAP" id="MF_00297">
    <property type="entry name" value="Nudix_NudC"/>
    <property type="match status" value="1"/>
</dbReference>
<dbReference type="GO" id="GO:0006742">
    <property type="term" value="P:NADP+ catabolic process"/>
    <property type="evidence" value="ECO:0007669"/>
    <property type="project" value="TreeGrafter"/>
</dbReference>
<keyword evidence="5 8" id="KW-0520">NAD</keyword>
<dbReference type="GO" id="GO:0110153">
    <property type="term" value="F:RNA NAD-cap (NMN-forming) hydrolase activity"/>
    <property type="evidence" value="ECO:0007669"/>
    <property type="project" value="RHEA"/>
</dbReference>
<evidence type="ECO:0000313" key="10">
    <source>
        <dbReference type="EMBL" id="PQO96398.1"/>
    </source>
</evidence>
<dbReference type="EMBL" id="PUIN01000024">
    <property type="protein sequence ID" value="PQO96398.1"/>
    <property type="molecule type" value="Genomic_DNA"/>
</dbReference>
<feature type="binding site" evidence="8">
    <location>
        <position position="188"/>
    </location>
    <ligand>
        <name>a divalent metal cation</name>
        <dbReference type="ChEBI" id="CHEBI:60240"/>
        <label>2</label>
    </ligand>
</feature>
<evidence type="ECO:0000259" key="9">
    <source>
        <dbReference type="PROSITE" id="PS51462"/>
    </source>
</evidence>
<evidence type="ECO:0000256" key="1">
    <source>
        <dbReference type="ARBA" id="ARBA00009595"/>
    </source>
</evidence>
<comment type="catalytic activity">
    <reaction evidence="7">
        <text>a 5'-end NAD(+)-phospho-ribonucleoside in mRNA + H2O = a 5'-end phospho-adenosine-phospho-ribonucleoside in mRNA + beta-nicotinamide D-ribonucleotide + 2 H(+)</text>
        <dbReference type="Rhea" id="RHEA:60876"/>
        <dbReference type="Rhea" id="RHEA-COMP:15698"/>
        <dbReference type="Rhea" id="RHEA-COMP:15719"/>
        <dbReference type="ChEBI" id="CHEBI:14649"/>
        <dbReference type="ChEBI" id="CHEBI:15377"/>
        <dbReference type="ChEBI" id="CHEBI:15378"/>
        <dbReference type="ChEBI" id="CHEBI:144029"/>
        <dbReference type="ChEBI" id="CHEBI:144051"/>
    </reaction>
    <physiologicalReaction direction="left-to-right" evidence="7">
        <dbReference type="Rhea" id="RHEA:60877"/>
    </physiologicalReaction>
</comment>
<dbReference type="SUPFAM" id="SSF55811">
    <property type="entry name" value="Nudix"/>
    <property type="match status" value="2"/>
</dbReference>
<dbReference type="PANTHER" id="PTHR42904:SF6">
    <property type="entry name" value="NAD-CAPPED RNA HYDROLASE NUDT12"/>
    <property type="match status" value="1"/>
</dbReference>
<feature type="binding site" evidence="8">
    <location>
        <position position="172"/>
    </location>
    <ligand>
        <name>a divalent metal cation</name>
        <dbReference type="ChEBI" id="CHEBI:60240"/>
        <label>1</label>
    </ligand>
</feature>
<sequence length="276" mass="30668">MSTIWTPAMVDTAQLADRLLVLGPRGFLATSDTVLFKEAWVSTLDLHVGSVHGVGYLNGSPIHMIQTASTQELPSCAWMPLRHLMLERDLATYKMLAYAAQVGTWAQQHRFCGACGAPTVTSKAERALCCEDCHLRFYPRISPCMIVLITRGEEVLLARSPAFAPGLYSTLAGFAEPGESMEGCVIREVREEVGIEICNLRYKASQSWPYPHSMMFGYHADYDGGEIVPQPGEIEDARWFNLHELPTLSSHRSISRYLIELHIAEMKGMPSPTPPQ</sequence>
<dbReference type="PROSITE" id="PS00893">
    <property type="entry name" value="NUDIX_BOX"/>
    <property type="match status" value="1"/>
</dbReference>
<dbReference type="Pfam" id="PF00293">
    <property type="entry name" value="NUDIX"/>
    <property type="match status" value="1"/>
</dbReference>
<proteinExistence type="inferred from homology"/>
<feature type="binding site" evidence="8">
    <location>
        <position position="192"/>
    </location>
    <ligand>
        <name>a divalent metal cation</name>
        <dbReference type="ChEBI" id="CHEBI:60240"/>
        <label>1</label>
    </ligand>
</feature>
<dbReference type="Gene3D" id="3.90.79.10">
    <property type="entry name" value="Nucleoside Triphosphate Pyrophosphohydrolase"/>
    <property type="match status" value="1"/>
</dbReference>
<dbReference type="GO" id="GO:0030145">
    <property type="term" value="F:manganese ion binding"/>
    <property type="evidence" value="ECO:0007669"/>
    <property type="project" value="UniProtKB-UniRule"/>
</dbReference>
<feature type="domain" description="Nudix hydrolase" evidence="9">
    <location>
        <begin position="139"/>
        <end position="262"/>
    </location>
</feature>
<comment type="cofactor">
    <cofactor evidence="8">
        <name>Mg(2+)</name>
        <dbReference type="ChEBI" id="CHEBI:18420"/>
    </cofactor>
    <cofactor evidence="8">
        <name>Mn(2+)</name>
        <dbReference type="ChEBI" id="CHEBI:29035"/>
    </cofactor>
    <text evidence="8">Divalent metal cations. Mg(2+) or Mn(2+).</text>
</comment>
<evidence type="ECO:0000256" key="3">
    <source>
        <dbReference type="ARBA" id="ARBA00022801"/>
    </source>
</evidence>
<dbReference type="GO" id="GO:0019677">
    <property type="term" value="P:NAD+ catabolic process"/>
    <property type="evidence" value="ECO:0007669"/>
    <property type="project" value="TreeGrafter"/>
</dbReference>
<comment type="catalytic activity">
    <reaction evidence="8">
        <text>NAD(+) + H2O = beta-nicotinamide D-ribonucleotide + AMP + 2 H(+)</text>
        <dbReference type="Rhea" id="RHEA:11800"/>
        <dbReference type="ChEBI" id="CHEBI:14649"/>
        <dbReference type="ChEBI" id="CHEBI:15377"/>
        <dbReference type="ChEBI" id="CHEBI:15378"/>
        <dbReference type="ChEBI" id="CHEBI:57540"/>
        <dbReference type="ChEBI" id="CHEBI:456215"/>
        <dbReference type="EC" id="3.6.1.22"/>
    </reaction>
</comment>
<evidence type="ECO:0000256" key="6">
    <source>
        <dbReference type="ARBA" id="ARBA00023211"/>
    </source>
</evidence>
<feature type="short sequence motif" description="Nudix box" evidence="8">
    <location>
        <begin position="173"/>
        <end position="194"/>
    </location>
</feature>
<dbReference type="InterPro" id="IPR050241">
    <property type="entry name" value="NAD-cap_RNA_hydrolase_NudC"/>
</dbReference>
<dbReference type="NCBIfam" id="NF001299">
    <property type="entry name" value="PRK00241.1"/>
    <property type="match status" value="1"/>
</dbReference>
<dbReference type="InterPro" id="IPR049734">
    <property type="entry name" value="NudC-like_C"/>
</dbReference>
<dbReference type="GO" id="GO:0000287">
    <property type="term" value="F:magnesium ion binding"/>
    <property type="evidence" value="ECO:0007669"/>
    <property type="project" value="UniProtKB-UniRule"/>
</dbReference>
<dbReference type="AlphaFoldDB" id="A0A2S8H3L7"/>
<feature type="binding site" evidence="8">
    <location>
        <position position="188"/>
    </location>
    <ligand>
        <name>a divalent metal cation</name>
        <dbReference type="ChEBI" id="CHEBI:60240"/>
        <label>3</label>
    </ligand>
</feature>
<dbReference type="Pfam" id="PF09297">
    <property type="entry name" value="Zn_ribbon_NUD"/>
    <property type="match status" value="1"/>
</dbReference>
<dbReference type="PROSITE" id="PS51462">
    <property type="entry name" value="NUDIX"/>
    <property type="match status" value="1"/>
</dbReference>
<feature type="binding site" evidence="8">
    <location>
        <position position="125"/>
    </location>
    <ligand>
        <name>substrate</name>
    </ligand>
</feature>
<feature type="binding site" evidence="8">
    <location>
        <position position="138"/>
    </location>
    <ligand>
        <name>substrate</name>
    </ligand>
</feature>
<feature type="binding site" evidence="8">
    <location>
        <position position="133"/>
    </location>
    <ligand>
        <name>Zn(2+)</name>
        <dbReference type="ChEBI" id="CHEBI:29105"/>
    </ligand>
</feature>
<feature type="binding site" evidence="8">
    <location>
        <position position="233"/>
    </location>
    <ligand>
        <name>a divalent metal cation</name>
        <dbReference type="ChEBI" id="CHEBI:60240"/>
        <label>1</label>
    </ligand>
</feature>
<keyword evidence="6 8" id="KW-0464">Manganese</keyword>
<dbReference type="InterPro" id="IPR000086">
    <property type="entry name" value="NUDIX_hydrolase_dom"/>
</dbReference>
<comment type="catalytic activity">
    <reaction evidence="8">
        <text>NADH + H2O = reduced beta-nicotinamide D-ribonucleotide + AMP + 2 H(+)</text>
        <dbReference type="Rhea" id="RHEA:48868"/>
        <dbReference type="ChEBI" id="CHEBI:15377"/>
        <dbReference type="ChEBI" id="CHEBI:15378"/>
        <dbReference type="ChEBI" id="CHEBI:57945"/>
        <dbReference type="ChEBI" id="CHEBI:90832"/>
        <dbReference type="ChEBI" id="CHEBI:456215"/>
        <dbReference type="EC" id="3.6.1.22"/>
    </reaction>
</comment>
<feature type="binding site" evidence="8">
    <location>
        <position position="192"/>
    </location>
    <ligand>
        <name>a divalent metal cation</name>
        <dbReference type="ChEBI" id="CHEBI:60240"/>
        <label>3</label>
    </ligand>
</feature>
<dbReference type="InterPro" id="IPR022925">
    <property type="entry name" value="RNA_Hydrolase_NudC"/>
</dbReference>
<dbReference type="GO" id="GO:0035529">
    <property type="term" value="F:NADH pyrophosphatase activity"/>
    <property type="evidence" value="ECO:0007669"/>
    <property type="project" value="RHEA"/>
</dbReference>
<dbReference type="CDD" id="cd03429">
    <property type="entry name" value="NUDIX_NADH_pyrophosphatase_Nudt13"/>
    <property type="match status" value="1"/>
</dbReference>
<gene>
    <name evidence="8" type="primary">nudC</name>
    <name evidence="10" type="ORF">C5612_30360</name>
</gene>
<feature type="binding site" evidence="8">
    <location>
        <position position="233"/>
    </location>
    <ligand>
        <name>a divalent metal cation</name>
        <dbReference type="ChEBI" id="CHEBI:60240"/>
        <label>3</label>
    </ligand>
</feature>
<comment type="similarity">
    <text evidence="1 8">Belongs to the Nudix hydrolase family. NudC subfamily.</text>
</comment>
<feature type="binding site" evidence="8">
    <location>
        <position position="130"/>
    </location>
    <ligand>
        <name>Zn(2+)</name>
        <dbReference type="ChEBI" id="CHEBI:29105"/>
    </ligand>
</feature>
<feature type="binding site" evidence="8">
    <location>
        <position position="115"/>
    </location>
    <ligand>
        <name>Zn(2+)</name>
        <dbReference type="ChEBI" id="CHEBI:29105"/>
    </ligand>
</feature>
<reference evidence="10 11" key="1">
    <citation type="submission" date="2018-02" db="EMBL/GenBank/DDBJ databases">
        <title>Draft genome sequencing of Pseudomonas frederiksbergensis 11-D3.</title>
        <authorList>
            <person name="Zheng B.-X."/>
        </authorList>
    </citation>
    <scope>NUCLEOTIDE SEQUENCE [LARGE SCALE GENOMIC DNA]</scope>
    <source>
        <strain evidence="10 11">11-D3</strain>
    </source>
</reference>
<dbReference type="InterPro" id="IPR015375">
    <property type="entry name" value="NADH_PPase-like_N"/>
</dbReference>
<protein>
    <recommendedName>
        <fullName evidence="8">NAD-capped RNA hydrolase NudC</fullName>
        <shortName evidence="8">DeNADding enzyme NudC</shortName>
        <ecNumber evidence="8">3.6.1.-</ecNumber>
    </recommendedName>
    <alternativeName>
        <fullName evidence="8">NADH pyrophosphatase</fullName>
        <ecNumber evidence="8">3.6.1.22</ecNumber>
    </alternativeName>
</protein>
<feature type="binding site" evidence="8">
    <location>
        <position position="82"/>
    </location>
    <ligand>
        <name>substrate</name>
    </ligand>
</feature>